<evidence type="ECO:0000256" key="3">
    <source>
        <dbReference type="ARBA" id="ARBA00022695"/>
    </source>
</evidence>
<dbReference type="PROSITE" id="PS50878">
    <property type="entry name" value="RT_POL"/>
    <property type="match status" value="1"/>
</dbReference>
<protein>
    <recommendedName>
        <fullName evidence="8">Reverse transcriptase domain-containing protein</fullName>
    </recommendedName>
</protein>
<sequence>MDFISKYKLIINADERTVTMRDDDRCITTTFDVNQRKIRYPARTISQIYVPPKRTVSIPVNVKISSAKVSFRPSFRLARQSPMILLNNMVVVNHQKSHISLYNPTKYSYTIPEGIVVGTTTVPTLSFNKCSPIDHELVNGYITKLTRHVADPKQADEIKNILHHHEKLFDTSKPTIAVNVKPHEIKTLDYPPPTSRPYYSTPQKEEEMYNIVQDLLQHGLIRKSYSPFAAPALLVAKHDGSWRMVVDYKKLNNMTIKDNHPLPNMEQTIRRLGGGYKFFSKLDMKSGFWQIPIKEEDKHKTAFITAEGLYEWNVLAQGLKNSPPSYQRVMADILTPCRQFALVYIDDIVVFSRSFEEHVEHIQQLLSILSKYNFQLNPPKCKLFQREIEYLSHVISENGFQPNGERIRSIKNLREPSTLVEANKFLGGLSWYRKFIPGFASIAAPIHKITNLTKENKKNFKWEEPQHKAFLKLKQHLVTSPLFLDYPNDAYPVILTTDASKIGIGGTLQQKINGEMKNLYCRSQVTSSTQKRYDPIELEALAIWMCFQRMKPYLLGRSIIIYTDHCPL</sequence>
<keyword evidence="6" id="KW-0378">Hydrolase</keyword>
<dbReference type="InterPro" id="IPR043128">
    <property type="entry name" value="Rev_trsase/Diguanyl_cyclase"/>
</dbReference>
<organism evidence="9 10">
    <name type="scientific">Adineta ricciae</name>
    <name type="common">Rotifer</name>
    <dbReference type="NCBI Taxonomy" id="249248"/>
    <lineage>
        <taxon>Eukaryota</taxon>
        <taxon>Metazoa</taxon>
        <taxon>Spiralia</taxon>
        <taxon>Gnathifera</taxon>
        <taxon>Rotifera</taxon>
        <taxon>Eurotatoria</taxon>
        <taxon>Bdelloidea</taxon>
        <taxon>Adinetida</taxon>
        <taxon>Adinetidae</taxon>
        <taxon>Adineta</taxon>
    </lineage>
</organism>
<accession>A0A816GSC6</accession>
<feature type="non-terminal residue" evidence="9">
    <location>
        <position position="568"/>
    </location>
</feature>
<evidence type="ECO:0000256" key="6">
    <source>
        <dbReference type="ARBA" id="ARBA00022801"/>
    </source>
</evidence>
<evidence type="ECO:0000256" key="2">
    <source>
        <dbReference type="ARBA" id="ARBA00022679"/>
    </source>
</evidence>
<keyword evidence="7" id="KW-0695">RNA-directed DNA polymerase</keyword>
<reference evidence="9" key="1">
    <citation type="submission" date="2021-02" db="EMBL/GenBank/DDBJ databases">
        <authorList>
            <person name="Nowell W R."/>
        </authorList>
    </citation>
    <scope>NUCLEOTIDE SEQUENCE</scope>
</reference>
<evidence type="ECO:0000256" key="1">
    <source>
        <dbReference type="ARBA" id="ARBA00022670"/>
    </source>
</evidence>
<dbReference type="Pfam" id="PF17919">
    <property type="entry name" value="RT_RNaseH_2"/>
    <property type="match status" value="1"/>
</dbReference>
<keyword evidence="1" id="KW-0645">Protease</keyword>
<evidence type="ECO:0000313" key="9">
    <source>
        <dbReference type="EMBL" id="CAF1678236.1"/>
    </source>
</evidence>
<proteinExistence type="predicted"/>
<dbReference type="Pfam" id="PF00078">
    <property type="entry name" value="RVT_1"/>
    <property type="match status" value="1"/>
</dbReference>
<dbReference type="InterPro" id="IPR043502">
    <property type="entry name" value="DNA/RNA_pol_sf"/>
</dbReference>
<evidence type="ECO:0000259" key="8">
    <source>
        <dbReference type="PROSITE" id="PS50878"/>
    </source>
</evidence>
<dbReference type="GO" id="GO:0003964">
    <property type="term" value="F:RNA-directed DNA polymerase activity"/>
    <property type="evidence" value="ECO:0007669"/>
    <property type="project" value="UniProtKB-KW"/>
</dbReference>
<dbReference type="Gene3D" id="3.30.70.270">
    <property type="match status" value="2"/>
</dbReference>
<keyword evidence="4" id="KW-0540">Nuclease</keyword>
<dbReference type="FunFam" id="3.10.10.10:FF:000007">
    <property type="entry name" value="Retrovirus-related Pol polyprotein from transposon 17.6-like Protein"/>
    <property type="match status" value="1"/>
</dbReference>
<gene>
    <name evidence="9" type="ORF">XAT740_LOCUS60028</name>
</gene>
<dbReference type="PANTHER" id="PTHR33064:SF37">
    <property type="entry name" value="RIBONUCLEASE H"/>
    <property type="match status" value="1"/>
</dbReference>
<dbReference type="CDD" id="cd01647">
    <property type="entry name" value="RT_LTR"/>
    <property type="match status" value="1"/>
</dbReference>
<keyword evidence="2" id="KW-0808">Transferase</keyword>
<dbReference type="GO" id="GO:0008233">
    <property type="term" value="F:peptidase activity"/>
    <property type="evidence" value="ECO:0007669"/>
    <property type="project" value="UniProtKB-KW"/>
</dbReference>
<evidence type="ECO:0000256" key="5">
    <source>
        <dbReference type="ARBA" id="ARBA00022759"/>
    </source>
</evidence>
<dbReference type="GO" id="GO:0006508">
    <property type="term" value="P:proteolysis"/>
    <property type="evidence" value="ECO:0007669"/>
    <property type="project" value="UniProtKB-KW"/>
</dbReference>
<keyword evidence="10" id="KW-1185">Reference proteome</keyword>
<dbReference type="GO" id="GO:0004519">
    <property type="term" value="F:endonuclease activity"/>
    <property type="evidence" value="ECO:0007669"/>
    <property type="project" value="UniProtKB-KW"/>
</dbReference>
<dbReference type="InterPro" id="IPR051320">
    <property type="entry name" value="Viral_Replic_Matur_Polypro"/>
</dbReference>
<dbReference type="InterPro" id="IPR041577">
    <property type="entry name" value="RT_RNaseH_2"/>
</dbReference>
<feature type="domain" description="Reverse transcriptase" evidence="8">
    <location>
        <begin position="216"/>
        <end position="395"/>
    </location>
</feature>
<dbReference type="FunFam" id="3.30.70.270:FF:000020">
    <property type="entry name" value="Transposon Tf2-6 polyprotein-like Protein"/>
    <property type="match status" value="1"/>
</dbReference>
<evidence type="ECO:0000256" key="4">
    <source>
        <dbReference type="ARBA" id="ARBA00022722"/>
    </source>
</evidence>
<comment type="caution">
    <text evidence="9">The sequence shown here is derived from an EMBL/GenBank/DDBJ whole genome shotgun (WGS) entry which is preliminary data.</text>
</comment>
<dbReference type="EMBL" id="CAJNOR010014432">
    <property type="protein sequence ID" value="CAF1678236.1"/>
    <property type="molecule type" value="Genomic_DNA"/>
</dbReference>
<evidence type="ECO:0000313" key="10">
    <source>
        <dbReference type="Proteomes" id="UP000663828"/>
    </source>
</evidence>
<dbReference type="Gene3D" id="3.10.10.10">
    <property type="entry name" value="HIV Type 1 Reverse Transcriptase, subunit A, domain 1"/>
    <property type="match status" value="1"/>
</dbReference>
<evidence type="ECO:0000256" key="7">
    <source>
        <dbReference type="ARBA" id="ARBA00022918"/>
    </source>
</evidence>
<keyword evidence="3" id="KW-0548">Nucleotidyltransferase</keyword>
<name>A0A816GSC6_ADIRI</name>
<dbReference type="Proteomes" id="UP000663828">
    <property type="component" value="Unassembled WGS sequence"/>
</dbReference>
<dbReference type="AlphaFoldDB" id="A0A816GSC6"/>
<dbReference type="SUPFAM" id="SSF56672">
    <property type="entry name" value="DNA/RNA polymerases"/>
    <property type="match status" value="1"/>
</dbReference>
<keyword evidence="5" id="KW-0255">Endonuclease</keyword>
<dbReference type="InterPro" id="IPR000477">
    <property type="entry name" value="RT_dom"/>
</dbReference>
<dbReference type="PANTHER" id="PTHR33064">
    <property type="entry name" value="POL PROTEIN"/>
    <property type="match status" value="1"/>
</dbReference>